<proteinExistence type="predicted"/>
<sequence>MVVASAPADPLDLPGWLGQRALTYTFEVVNGLTGRRKGRLSPLRSSAPTLAHDTTSIISRRVNGLVIDADDAVNLDPLVDRIEIAMIVGGRTHTTYPLGRYLVVDDPVAETTSGGTTTLTLFDEMFVVDQELETGIDAGGRPVDLAIGSLLEGLPIGDVMIEATTEVSSNSWTAGTSRGSALADLATLGGYLKPWFDHRGRLRVVQAFDPAARAPTIDLDVTGRVLRSSLSRSSEILNAPNRFVVISNDLGDGGTAAVVGRWDVPATAPHSISRRGVVLPKVIEVQVPTARQAQLYARTFGLQAAVYEMVELSTVPDPRHDGYDVIRWNGQLWLEIGWEMPLTPGGEMRHTLRRAYPGAEGES</sequence>
<evidence type="ECO:0000313" key="1">
    <source>
        <dbReference type="EMBL" id="PRX25558.1"/>
    </source>
</evidence>
<evidence type="ECO:0000313" key="2">
    <source>
        <dbReference type="Proteomes" id="UP000239415"/>
    </source>
</evidence>
<organism evidence="1 2">
    <name type="scientific">Actinoplanes italicus</name>
    <dbReference type="NCBI Taxonomy" id="113567"/>
    <lineage>
        <taxon>Bacteria</taxon>
        <taxon>Bacillati</taxon>
        <taxon>Actinomycetota</taxon>
        <taxon>Actinomycetes</taxon>
        <taxon>Micromonosporales</taxon>
        <taxon>Micromonosporaceae</taxon>
        <taxon>Actinoplanes</taxon>
    </lineage>
</organism>
<protein>
    <submittedName>
        <fullName evidence="1">Uncharacterized protein</fullName>
    </submittedName>
</protein>
<name>A0A2T0KP99_9ACTN</name>
<accession>A0A2T0KP99</accession>
<dbReference type="OrthoDB" id="3333873at2"/>
<dbReference type="AlphaFoldDB" id="A0A2T0KP99"/>
<comment type="caution">
    <text evidence="1">The sequence shown here is derived from an EMBL/GenBank/DDBJ whole genome shotgun (WGS) entry which is preliminary data.</text>
</comment>
<reference evidence="1 2" key="1">
    <citation type="submission" date="2018-03" db="EMBL/GenBank/DDBJ databases">
        <title>Genomic Encyclopedia of Archaeal and Bacterial Type Strains, Phase II (KMG-II): from individual species to whole genera.</title>
        <authorList>
            <person name="Goeker M."/>
        </authorList>
    </citation>
    <scope>NUCLEOTIDE SEQUENCE [LARGE SCALE GENOMIC DNA]</scope>
    <source>
        <strain evidence="1 2">DSM 43146</strain>
    </source>
</reference>
<dbReference type="Proteomes" id="UP000239415">
    <property type="component" value="Unassembled WGS sequence"/>
</dbReference>
<dbReference type="EMBL" id="PVMZ01000001">
    <property type="protein sequence ID" value="PRX25558.1"/>
    <property type="molecule type" value="Genomic_DNA"/>
</dbReference>
<gene>
    <name evidence="1" type="ORF">CLV67_101275</name>
</gene>
<keyword evidence="2" id="KW-1185">Reference proteome</keyword>